<comment type="caution">
    <text evidence="1">The sequence shown here is derived from an EMBL/GenBank/DDBJ whole genome shotgun (WGS) entry which is preliminary data.</text>
</comment>
<organism evidence="1 2">
    <name type="scientific">Aspergillus melleus</name>
    <dbReference type="NCBI Taxonomy" id="138277"/>
    <lineage>
        <taxon>Eukaryota</taxon>
        <taxon>Fungi</taxon>
        <taxon>Dikarya</taxon>
        <taxon>Ascomycota</taxon>
        <taxon>Pezizomycotina</taxon>
        <taxon>Eurotiomycetes</taxon>
        <taxon>Eurotiomycetidae</taxon>
        <taxon>Eurotiales</taxon>
        <taxon>Aspergillaceae</taxon>
        <taxon>Aspergillus</taxon>
        <taxon>Aspergillus subgen. Circumdati</taxon>
    </lineage>
</organism>
<accession>A0ACC3BBG1</accession>
<dbReference type="EMBL" id="JAOPJF010000010">
    <property type="protein sequence ID" value="KAK1147825.1"/>
    <property type="molecule type" value="Genomic_DNA"/>
</dbReference>
<keyword evidence="2" id="KW-1185">Reference proteome</keyword>
<evidence type="ECO:0000313" key="2">
    <source>
        <dbReference type="Proteomes" id="UP001177260"/>
    </source>
</evidence>
<sequence>MAPLYACIIFAYRKKGMSEEAYHEYLSTHHATVVKNHIAKFGIVNYTLTHNTSEAKTMATRLLGPVPQAEKKIADYDCVVQVKFRDIQNYLKTRDDPFFKEVIGPDHEHFADTERTRFLTGWVEKLIEDGVVD</sequence>
<protein>
    <submittedName>
        <fullName evidence="1">Uncharacterized protein</fullName>
    </submittedName>
</protein>
<dbReference type="Proteomes" id="UP001177260">
    <property type="component" value="Unassembled WGS sequence"/>
</dbReference>
<name>A0ACC3BBG1_9EURO</name>
<gene>
    <name evidence="1" type="ORF">N8T08_000338</name>
</gene>
<evidence type="ECO:0000313" key="1">
    <source>
        <dbReference type="EMBL" id="KAK1147825.1"/>
    </source>
</evidence>
<proteinExistence type="predicted"/>
<reference evidence="1 2" key="1">
    <citation type="journal article" date="2023" name="ACS Omega">
        <title>Identification of the Neoaspergillic Acid Biosynthesis Gene Cluster by Establishing an In Vitro CRISPR-Ribonucleoprotein Genetic System in Aspergillus melleus.</title>
        <authorList>
            <person name="Yuan B."/>
            <person name="Grau M.F."/>
            <person name="Murata R.M."/>
            <person name="Torok T."/>
            <person name="Venkateswaran K."/>
            <person name="Stajich J.E."/>
            <person name="Wang C.C.C."/>
        </authorList>
    </citation>
    <scope>NUCLEOTIDE SEQUENCE [LARGE SCALE GENOMIC DNA]</scope>
    <source>
        <strain evidence="1 2">IMV 1140</strain>
    </source>
</reference>